<dbReference type="InterPro" id="IPR024973">
    <property type="entry name" value="ESPR"/>
</dbReference>
<evidence type="ECO:0000259" key="2">
    <source>
        <dbReference type="Pfam" id="PF13018"/>
    </source>
</evidence>
<name>A0A1T0CLS4_9GAMM</name>
<comment type="caution">
    <text evidence="3">The sequence shown here is derived from an EMBL/GenBank/DDBJ whole genome shotgun (WGS) entry which is preliminary data.</text>
</comment>
<dbReference type="STRING" id="573983.B0681_09755"/>
<gene>
    <name evidence="3" type="ORF">B0681_09755</name>
</gene>
<dbReference type="EMBL" id="MUYV01000015">
    <property type="protein sequence ID" value="OOS23297.1"/>
    <property type="molecule type" value="Genomic_DNA"/>
</dbReference>
<dbReference type="InterPro" id="IPR030895">
    <property type="entry name" value="T5SS_PEPC_rpt"/>
</dbReference>
<feature type="domain" description="ESPR" evidence="2">
    <location>
        <begin position="1"/>
        <end position="48"/>
    </location>
</feature>
<reference evidence="3 4" key="1">
    <citation type="submission" date="2017-02" db="EMBL/GenBank/DDBJ databases">
        <title>Draft genome sequence of Moraxella porci CCUG 54912T type strain.</title>
        <authorList>
            <person name="Salva-Serra F."/>
            <person name="Engstrom-Jakobsson H."/>
            <person name="Thorell K."/>
            <person name="Jaen-Luchoro D."/>
            <person name="Gonzales-Siles L."/>
            <person name="Karlsson R."/>
            <person name="Yazdan S."/>
            <person name="Boulund F."/>
            <person name="Johnning A."/>
            <person name="Engstrand L."/>
            <person name="Kristiansson E."/>
            <person name="Moore E."/>
        </authorList>
    </citation>
    <scope>NUCLEOTIDE SEQUENCE [LARGE SCALE GENOMIC DNA]</scope>
    <source>
        <strain evidence="3 4">CCUG 54912</strain>
    </source>
</reference>
<dbReference type="NCBIfam" id="TIGR04393">
    <property type="entry name" value="rpt_T5SS_PEPC"/>
    <property type="match status" value="1"/>
</dbReference>
<keyword evidence="1" id="KW-0732">Signal</keyword>
<protein>
    <recommendedName>
        <fullName evidence="2">ESPR domain-containing protein</fullName>
    </recommendedName>
</protein>
<sequence>MNRTYRVIFNHATGVWQCVSELACSKGKSKSFKALSVAVMMAMGGEAVAAIGYSTDQTVTQPVSFDQSIYFAPNAADNMIVNIDPNAALNMTKTGDTNGAYMIGIGHSGQAKVDANQAIIDSKDSVSVGIFETGIGEINLDNQSALYAANILHVGSEGKGTLNINNASNAAIGSNITVAKSATATGQINVNNGSKLSTYEIFIGDGGQGDVSVLQNSNLNVEFRTILGAQQGSHGTLNVANSGAAINTNELIAANHGIAEVNIDGGTANTRFVALGYGTDGVGTVTVDNAGKLLVNSLDTQLNSGNLGVGVEGIGHLNIRNASTVQAKDIVAGYYTSSKDNTITVSGNGSQLQSDEQIQIGYEGQAVLTIENGAHVHSKQDILTATKNRSANGKIIVNNASLTADKGLAIGDVGIGHLELKKAQITANERIIIGDDPTAKGSIYSDRSTITTDLLNIGTYGEGSIHATESTLKSSKVNIANFNKSKGLLVLDYSRLTADELVIGAAGNGLAMAGNGGRINVTKLVHIGGQGAEGSNADGQLLLDNDAKLTTDALVIGGTGKGVLRASNNVLLTVGEISRFPQSIKSSAYFDDATIKLTGQDPLLFQNFRAEDTIQIGQGGLTIDTQANNFLLDDSQGARITGVGSLTKTGTGLLSMASLAKAWDGNTQIDQGTLRLVGDYSMKDGEVLQVALNSLSDYGKLAVTGAADISSGTLEVKASEAVEKLSEGKWNDVVTAGTLAGKFKQVSDNNPLVDFEADYSDANKVHLRLVQETVAPTPEPTPEPTPTPT</sequence>
<dbReference type="NCBIfam" id="TIGR02601">
    <property type="entry name" value="autotrns_rpt"/>
    <property type="match status" value="1"/>
</dbReference>
<feature type="non-terminal residue" evidence="3">
    <location>
        <position position="789"/>
    </location>
</feature>
<dbReference type="RefSeq" id="WP_158077936.1">
    <property type="nucleotide sequence ID" value="NZ_MUYV01000015.1"/>
</dbReference>
<dbReference type="InterPro" id="IPR013425">
    <property type="entry name" value="Autotrns_rpt"/>
</dbReference>
<keyword evidence="4" id="KW-1185">Reference proteome</keyword>
<organism evidence="3 4">
    <name type="scientific">Moraxella porci DSM 25326</name>
    <dbReference type="NCBI Taxonomy" id="573983"/>
    <lineage>
        <taxon>Bacteria</taxon>
        <taxon>Pseudomonadati</taxon>
        <taxon>Pseudomonadota</taxon>
        <taxon>Gammaproteobacteria</taxon>
        <taxon>Moraxellales</taxon>
        <taxon>Moraxellaceae</taxon>
        <taxon>Moraxella</taxon>
    </lineage>
</organism>
<evidence type="ECO:0000313" key="4">
    <source>
        <dbReference type="Proteomes" id="UP000190683"/>
    </source>
</evidence>
<evidence type="ECO:0000313" key="3">
    <source>
        <dbReference type="EMBL" id="OOS23297.1"/>
    </source>
</evidence>
<dbReference type="Pfam" id="PF13018">
    <property type="entry name" value="ESPR"/>
    <property type="match status" value="1"/>
</dbReference>
<proteinExistence type="predicted"/>
<evidence type="ECO:0000256" key="1">
    <source>
        <dbReference type="ARBA" id="ARBA00022729"/>
    </source>
</evidence>
<dbReference type="AlphaFoldDB" id="A0A1T0CLS4"/>
<dbReference type="Proteomes" id="UP000190683">
    <property type="component" value="Unassembled WGS sequence"/>
</dbReference>
<accession>A0A1T0CLS4</accession>